<dbReference type="PATRIC" id="fig|1423748.3.peg.843"/>
<comment type="caution">
    <text evidence="3">The sequence shown here is derived from an EMBL/GenBank/DDBJ whole genome shotgun (WGS) entry which is preliminary data.</text>
</comment>
<evidence type="ECO:0000259" key="1">
    <source>
        <dbReference type="Pfam" id="PF00534"/>
    </source>
</evidence>
<dbReference type="GO" id="GO:0016757">
    <property type="term" value="F:glycosyltransferase activity"/>
    <property type="evidence" value="ECO:0007669"/>
    <property type="project" value="InterPro"/>
</dbReference>
<name>A0A0R1P423_9LACO</name>
<accession>A0A0R1P423</accession>
<dbReference type="eggNOG" id="COG0438">
    <property type="taxonomic scope" value="Bacteria"/>
</dbReference>
<organism evidence="3 4">
    <name type="scientific">Lactobacillus gallinarum DSM 10532 = JCM 2011</name>
    <dbReference type="NCBI Taxonomy" id="1423748"/>
    <lineage>
        <taxon>Bacteria</taxon>
        <taxon>Bacillati</taxon>
        <taxon>Bacillota</taxon>
        <taxon>Bacilli</taxon>
        <taxon>Lactobacillales</taxon>
        <taxon>Lactobacillaceae</taxon>
        <taxon>Lactobacillus</taxon>
    </lineage>
</organism>
<gene>
    <name evidence="3" type="ORF">FC37_GL000801</name>
</gene>
<dbReference type="Proteomes" id="UP000051311">
    <property type="component" value="Unassembled WGS sequence"/>
</dbReference>
<dbReference type="Pfam" id="PF13439">
    <property type="entry name" value="Glyco_transf_4"/>
    <property type="match status" value="1"/>
</dbReference>
<feature type="domain" description="Glycosyltransferase subfamily 4-like N-terminal" evidence="2">
    <location>
        <begin position="15"/>
        <end position="180"/>
    </location>
</feature>
<dbReference type="InterPro" id="IPR050194">
    <property type="entry name" value="Glycosyltransferase_grp1"/>
</dbReference>
<proteinExistence type="predicted"/>
<dbReference type="PANTHER" id="PTHR45947:SF3">
    <property type="entry name" value="SULFOQUINOVOSYL TRANSFERASE SQD2"/>
    <property type="match status" value="1"/>
</dbReference>
<evidence type="ECO:0000313" key="3">
    <source>
        <dbReference type="EMBL" id="KRL23747.1"/>
    </source>
</evidence>
<reference evidence="3 4" key="1">
    <citation type="journal article" date="2015" name="Genome Announc.">
        <title>Expanding the biotechnology potential of lactobacilli through comparative genomics of 213 strains and associated genera.</title>
        <authorList>
            <person name="Sun Z."/>
            <person name="Harris H.M."/>
            <person name="McCann A."/>
            <person name="Guo C."/>
            <person name="Argimon S."/>
            <person name="Zhang W."/>
            <person name="Yang X."/>
            <person name="Jeffery I.B."/>
            <person name="Cooney J.C."/>
            <person name="Kagawa T.F."/>
            <person name="Liu W."/>
            <person name="Song Y."/>
            <person name="Salvetti E."/>
            <person name="Wrobel A."/>
            <person name="Rasinkangas P."/>
            <person name="Parkhill J."/>
            <person name="Rea M.C."/>
            <person name="O'Sullivan O."/>
            <person name="Ritari J."/>
            <person name="Douillard F.P."/>
            <person name="Paul Ross R."/>
            <person name="Yang R."/>
            <person name="Briner A.E."/>
            <person name="Felis G.E."/>
            <person name="de Vos W.M."/>
            <person name="Barrangou R."/>
            <person name="Klaenhammer T.R."/>
            <person name="Caufield P.W."/>
            <person name="Cui Y."/>
            <person name="Zhang H."/>
            <person name="O'Toole P.W."/>
        </authorList>
    </citation>
    <scope>NUCLEOTIDE SEQUENCE [LARGE SCALE GENOMIC DNA]</scope>
    <source>
        <strain evidence="3 4">DSM 10532</strain>
    </source>
</reference>
<dbReference type="InterPro" id="IPR001296">
    <property type="entry name" value="Glyco_trans_1"/>
</dbReference>
<dbReference type="AlphaFoldDB" id="A0A0R1P423"/>
<dbReference type="OrthoDB" id="9802525at2"/>
<protein>
    <submittedName>
        <fullName evidence="3">Type 1 capsular polysaccharide biosynthesis protein</fullName>
    </submittedName>
</protein>
<dbReference type="SUPFAM" id="SSF53756">
    <property type="entry name" value="UDP-Glycosyltransferase/glycogen phosphorylase"/>
    <property type="match status" value="1"/>
</dbReference>
<dbReference type="InterPro" id="IPR028098">
    <property type="entry name" value="Glyco_trans_4-like_N"/>
</dbReference>
<evidence type="ECO:0000259" key="2">
    <source>
        <dbReference type="Pfam" id="PF13439"/>
    </source>
</evidence>
<dbReference type="PANTHER" id="PTHR45947">
    <property type="entry name" value="SULFOQUINOVOSYL TRANSFERASE SQD2"/>
    <property type="match status" value="1"/>
</dbReference>
<feature type="domain" description="Glycosyl transferase family 1" evidence="1">
    <location>
        <begin position="191"/>
        <end position="349"/>
    </location>
</feature>
<evidence type="ECO:0000313" key="4">
    <source>
        <dbReference type="Proteomes" id="UP000051311"/>
    </source>
</evidence>
<dbReference type="STRING" id="1423748.FC37_GL000801"/>
<dbReference type="EMBL" id="AZEL01000020">
    <property type="protein sequence ID" value="KRL23747.1"/>
    <property type="molecule type" value="Genomic_DNA"/>
</dbReference>
<sequence>MKILIVIDDYFNQSNGMSISTQQFAHEYKKMGQEVRILSTGKDADYSVPELKIYIPIIYGLIKKQGFHFAKPINKTLKKAISWADIVQVETPFPVSWRATKLAKKQAKPVTGTFHIYPQNITASVPILDNKFGNWCFMTFFKVKSFRNCDALQVPTPKVAKWLRQHHFKQKLFVVSNGISEKFIQNPHKEEVGHPFTILCIGRFSHEKQQQTLFKAMQLAKHAPEIRLIFAGQGPLEKEYEKLANQLPKKPIMHYFAPVDLRKIMSQADLVVHCADVEIEGMACMEAFASGCVPVIADSPLSSTVSYALTDNNRFPAGDSTALAEKIDYWFEHPLELKEMQQRYRDYGKTLSVKRSAKIALGNLEGLTLK</sequence>
<dbReference type="RefSeq" id="WP_056945485.1">
    <property type="nucleotide sequence ID" value="NZ_AZEL01000020.1"/>
</dbReference>
<dbReference type="Gene3D" id="3.40.50.2000">
    <property type="entry name" value="Glycogen Phosphorylase B"/>
    <property type="match status" value="2"/>
</dbReference>
<dbReference type="Pfam" id="PF00534">
    <property type="entry name" value="Glycos_transf_1"/>
    <property type="match status" value="1"/>
</dbReference>